<dbReference type="HOGENOM" id="CLU_393929_0_0_1"/>
<dbReference type="SUPFAM" id="SSF53335">
    <property type="entry name" value="S-adenosyl-L-methionine-dependent methyltransferases"/>
    <property type="match status" value="1"/>
</dbReference>
<dbReference type="eggNOG" id="ENOG502QSE5">
    <property type="taxonomic scope" value="Eukaryota"/>
</dbReference>
<dbReference type="PANTHER" id="PTHR14911:SF1">
    <property type="entry name" value="THUMP DOMAIN-CONTAINING PROTEIN 2"/>
    <property type="match status" value="1"/>
</dbReference>
<feature type="coiled-coil region" evidence="1">
    <location>
        <begin position="598"/>
        <end position="639"/>
    </location>
</feature>
<proteinExistence type="predicted"/>
<evidence type="ECO:0000259" key="3">
    <source>
        <dbReference type="Pfam" id="PF01170"/>
    </source>
</evidence>
<dbReference type="InterPro" id="IPR000241">
    <property type="entry name" value="RlmKL-like_Mtase"/>
</dbReference>
<protein>
    <recommendedName>
        <fullName evidence="3">Ribosomal RNA large subunit methyltransferase K/L-like methyltransferase domain-containing protein</fullName>
    </recommendedName>
</protein>
<dbReference type="Gene3D" id="3.30.2130.30">
    <property type="match status" value="1"/>
</dbReference>
<evidence type="ECO:0000313" key="4">
    <source>
        <dbReference type="EMBL" id="EFX75708.1"/>
    </source>
</evidence>
<keyword evidence="5" id="KW-1185">Reference proteome</keyword>
<keyword evidence="1" id="KW-0175">Coiled coil</keyword>
<dbReference type="CDD" id="cd02440">
    <property type="entry name" value="AdoMet_MTases"/>
    <property type="match status" value="1"/>
</dbReference>
<feature type="region of interest" description="Disordered" evidence="2">
    <location>
        <begin position="675"/>
        <end position="700"/>
    </location>
</feature>
<dbReference type="CDD" id="cd11715">
    <property type="entry name" value="THUMP_AdoMetMT"/>
    <property type="match status" value="1"/>
</dbReference>
<dbReference type="FunFam" id="3.40.50.150:FF:000913">
    <property type="match status" value="1"/>
</dbReference>
<dbReference type="PANTHER" id="PTHR14911">
    <property type="entry name" value="THUMP DOMAIN-CONTAINING"/>
    <property type="match status" value="1"/>
</dbReference>
<organism evidence="4 5">
    <name type="scientific">Daphnia pulex</name>
    <name type="common">Water flea</name>
    <dbReference type="NCBI Taxonomy" id="6669"/>
    <lineage>
        <taxon>Eukaryota</taxon>
        <taxon>Metazoa</taxon>
        <taxon>Ecdysozoa</taxon>
        <taxon>Arthropoda</taxon>
        <taxon>Crustacea</taxon>
        <taxon>Branchiopoda</taxon>
        <taxon>Diplostraca</taxon>
        <taxon>Cladocera</taxon>
        <taxon>Anomopoda</taxon>
        <taxon>Daphniidae</taxon>
        <taxon>Daphnia</taxon>
    </lineage>
</organism>
<accession>E9GXR7</accession>
<dbReference type="KEGG" id="dpx:DAPPUDRAFT_107627"/>
<feature type="coiled-coil region" evidence="1">
    <location>
        <begin position="355"/>
        <end position="389"/>
    </location>
</feature>
<sequence length="700" mass="79922">MPDFFCTVGFGLDYFAVKELQVLPLTTLQQTLVGKVFFHKEGSLDSLLVLKTVERLFVKVVHVEVEPNIQDSLLEDWLTCKLSHTSKFFSDCLLTWKEIANINSDCAVKFRINSRLSGGFRKASNFQCVSSLVGSVFMQHLDSCVIDVRDPDLEIFLHLNDSFLTVGLQVTKKPLSHRSYLNHILVRSTVCVAMCMAVDLSSKDVILDPMCGAATILVEAIKQFNCKAAVGVDCDPLQLKLAQDNLSTSLAFRHVDLICGDSSSIIFKDQWFDVVLCDVPFGRKFGEFKEIQRLLTSIVKSVDIVLKPGGRVGILISENGNQGELSLIEIVESFNKLDGRRTPEPSSSASVAIALDEEKNRRQECEKVIQQLYAEISELKQENAVAKAGIQRKDSLLMQAQQQWKTLKIDWEQRLELVKDEKDRLSTTVTRLEGQLQISIAEARKSCAELQTVTRQKDEMLHNLQEENSRLKEKYEQSQSQLRQIMVEFDDNKKELKRNEMKMDELKRDNHKLKGQIEDLKREKNKLMAELELLQQQFESSQEQNEAYCRARIQEATQSAEEEANRRLQIWQHEVDSKMSHLITTLEQQLGILKAKSLAEAEAKEARHQEEVQKLKQEIKHHKKEHQDLTRKMRELAEAQWNTINRITSSGTRQAASSFVSSEISDATLPVSNGQDEFLHFHSKRHGPKDPNEPSSRRKK</sequence>
<feature type="domain" description="Ribosomal RNA large subunit methyltransferase K/L-like methyltransferase" evidence="3">
    <location>
        <begin position="186"/>
        <end position="319"/>
    </location>
</feature>
<feature type="coiled-coil region" evidence="1">
    <location>
        <begin position="415"/>
        <end position="551"/>
    </location>
</feature>
<dbReference type="Proteomes" id="UP000000305">
    <property type="component" value="Unassembled WGS sequence"/>
</dbReference>
<reference evidence="4 5" key="1">
    <citation type="journal article" date="2011" name="Science">
        <title>The ecoresponsive genome of Daphnia pulex.</title>
        <authorList>
            <person name="Colbourne J.K."/>
            <person name="Pfrender M.E."/>
            <person name="Gilbert D."/>
            <person name="Thomas W.K."/>
            <person name="Tucker A."/>
            <person name="Oakley T.H."/>
            <person name="Tokishita S."/>
            <person name="Aerts A."/>
            <person name="Arnold G.J."/>
            <person name="Basu M.K."/>
            <person name="Bauer D.J."/>
            <person name="Caceres C.E."/>
            <person name="Carmel L."/>
            <person name="Casola C."/>
            <person name="Choi J.H."/>
            <person name="Detter J.C."/>
            <person name="Dong Q."/>
            <person name="Dusheyko S."/>
            <person name="Eads B.D."/>
            <person name="Frohlich T."/>
            <person name="Geiler-Samerotte K.A."/>
            <person name="Gerlach D."/>
            <person name="Hatcher P."/>
            <person name="Jogdeo S."/>
            <person name="Krijgsveld J."/>
            <person name="Kriventseva E.V."/>
            <person name="Kultz D."/>
            <person name="Laforsch C."/>
            <person name="Lindquist E."/>
            <person name="Lopez J."/>
            <person name="Manak J.R."/>
            <person name="Muller J."/>
            <person name="Pangilinan J."/>
            <person name="Patwardhan R.P."/>
            <person name="Pitluck S."/>
            <person name="Pritham E.J."/>
            <person name="Rechtsteiner A."/>
            <person name="Rho M."/>
            <person name="Rogozin I.B."/>
            <person name="Sakarya O."/>
            <person name="Salamov A."/>
            <person name="Schaack S."/>
            <person name="Shapiro H."/>
            <person name="Shiga Y."/>
            <person name="Skalitzky C."/>
            <person name="Smith Z."/>
            <person name="Souvorov A."/>
            <person name="Sung W."/>
            <person name="Tang Z."/>
            <person name="Tsuchiya D."/>
            <person name="Tu H."/>
            <person name="Vos H."/>
            <person name="Wang M."/>
            <person name="Wolf Y.I."/>
            <person name="Yamagata H."/>
            <person name="Yamada T."/>
            <person name="Ye Y."/>
            <person name="Shaw J.R."/>
            <person name="Andrews J."/>
            <person name="Crease T.J."/>
            <person name="Tang H."/>
            <person name="Lucas S.M."/>
            <person name="Robertson H.M."/>
            <person name="Bork P."/>
            <person name="Koonin E.V."/>
            <person name="Zdobnov E.M."/>
            <person name="Grigoriev I.V."/>
            <person name="Lynch M."/>
            <person name="Boore J.L."/>
        </authorList>
    </citation>
    <scope>NUCLEOTIDE SEQUENCE [LARGE SCALE GENOMIC DNA]</scope>
</reference>
<dbReference type="EMBL" id="GL732573">
    <property type="protein sequence ID" value="EFX75708.1"/>
    <property type="molecule type" value="Genomic_DNA"/>
</dbReference>
<evidence type="ECO:0000256" key="1">
    <source>
        <dbReference type="SAM" id="Coils"/>
    </source>
</evidence>
<feature type="compositionally biased region" description="Basic and acidic residues" evidence="2">
    <location>
        <begin position="688"/>
        <end position="700"/>
    </location>
</feature>
<gene>
    <name evidence="4" type="ORF">DAPPUDRAFT_107627</name>
</gene>
<dbReference type="InParanoid" id="E9GXR7"/>
<dbReference type="FunFam" id="3.30.2130.30:FF:000023">
    <property type="entry name" value="Uncharacterized protein"/>
    <property type="match status" value="1"/>
</dbReference>
<dbReference type="AlphaFoldDB" id="E9GXR7"/>
<dbReference type="Pfam" id="PF01170">
    <property type="entry name" value="UPF0020"/>
    <property type="match status" value="1"/>
</dbReference>
<dbReference type="OrthoDB" id="47730at2759"/>
<evidence type="ECO:0000313" key="5">
    <source>
        <dbReference type="Proteomes" id="UP000000305"/>
    </source>
</evidence>
<dbReference type="GO" id="GO:0043527">
    <property type="term" value="C:tRNA methyltransferase complex"/>
    <property type="evidence" value="ECO:0007669"/>
    <property type="project" value="UniProtKB-ARBA"/>
</dbReference>
<name>E9GXR7_DAPPU</name>
<dbReference type="GO" id="GO:0030488">
    <property type="term" value="P:tRNA methylation"/>
    <property type="evidence" value="ECO:0000318"/>
    <property type="project" value="GO_Central"/>
</dbReference>
<dbReference type="InterPro" id="IPR029063">
    <property type="entry name" value="SAM-dependent_MTases_sf"/>
</dbReference>
<dbReference type="Gene3D" id="3.40.50.150">
    <property type="entry name" value="Vaccinia Virus protein VP39"/>
    <property type="match status" value="1"/>
</dbReference>
<dbReference type="GO" id="GO:0016423">
    <property type="term" value="F:tRNA (guanine) methyltransferase activity"/>
    <property type="evidence" value="ECO:0000318"/>
    <property type="project" value="GO_Central"/>
</dbReference>
<evidence type="ECO:0000256" key="2">
    <source>
        <dbReference type="SAM" id="MobiDB-lite"/>
    </source>
</evidence>
<dbReference type="STRING" id="6669.E9GXR7"/>